<feature type="transmembrane region" description="Helical" evidence="7">
    <location>
        <begin position="177"/>
        <end position="197"/>
    </location>
</feature>
<dbReference type="InterPro" id="IPR058533">
    <property type="entry name" value="Cation_efflux_TM"/>
</dbReference>
<dbReference type="InterPro" id="IPR027469">
    <property type="entry name" value="Cation_efflux_TMD_sf"/>
</dbReference>
<feature type="transmembrane region" description="Helical" evidence="7">
    <location>
        <begin position="142"/>
        <end position="161"/>
    </location>
</feature>
<dbReference type="OrthoDB" id="9944568at2759"/>
<keyword evidence="10" id="KW-1185">Reference proteome</keyword>
<evidence type="ECO:0000256" key="4">
    <source>
        <dbReference type="ARBA" id="ARBA00022989"/>
    </source>
</evidence>
<dbReference type="FunCoup" id="G0QIY8">
    <property type="interactions" value="1"/>
</dbReference>
<dbReference type="eggNOG" id="KOG1482">
    <property type="taxonomic scope" value="Eukaryota"/>
</dbReference>
<dbReference type="GO" id="GO:0005385">
    <property type="term" value="F:zinc ion transmembrane transporter activity"/>
    <property type="evidence" value="ECO:0007669"/>
    <property type="project" value="TreeGrafter"/>
</dbReference>
<dbReference type="Proteomes" id="UP000008983">
    <property type="component" value="Unassembled WGS sequence"/>
</dbReference>
<dbReference type="InterPro" id="IPR002524">
    <property type="entry name" value="Cation_efflux"/>
</dbReference>
<proteinExistence type="predicted"/>
<dbReference type="SUPFAM" id="SSF161111">
    <property type="entry name" value="Cation efflux protein transmembrane domain-like"/>
    <property type="match status" value="1"/>
</dbReference>
<feature type="region of interest" description="Disordered" evidence="6">
    <location>
        <begin position="200"/>
        <end position="292"/>
    </location>
</feature>
<evidence type="ECO:0000313" key="9">
    <source>
        <dbReference type="EMBL" id="EGR34873.1"/>
    </source>
</evidence>
<dbReference type="InParanoid" id="G0QIY8"/>
<dbReference type="STRING" id="857967.G0QIY8"/>
<keyword evidence="2 7" id="KW-0812">Transmembrane</keyword>
<keyword evidence="3" id="KW-0813">Transport</keyword>
<evidence type="ECO:0000256" key="1">
    <source>
        <dbReference type="ARBA" id="ARBA00004141"/>
    </source>
</evidence>
<keyword evidence="3" id="KW-0862">Zinc</keyword>
<dbReference type="OMA" id="RTWGWAR"/>
<organism evidence="9 10">
    <name type="scientific">Ichthyophthirius multifiliis</name>
    <name type="common">White spot disease agent</name>
    <name type="synonym">Ich</name>
    <dbReference type="NCBI Taxonomy" id="5932"/>
    <lineage>
        <taxon>Eukaryota</taxon>
        <taxon>Sar</taxon>
        <taxon>Alveolata</taxon>
        <taxon>Ciliophora</taxon>
        <taxon>Intramacronucleata</taxon>
        <taxon>Oligohymenophorea</taxon>
        <taxon>Hymenostomatida</taxon>
        <taxon>Ophryoglenina</taxon>
        <taxon>Ichthyophthirius</taxon>
    </lineage>
</organism>
<dbReference type="PANTHER" id="PTHR11562:SF17">
    <property type="entry name" value="RE54080P-RELATED"/>
    <property type="match status" value="1"/>
</dbReference>
<feature type="compositionally biased region" description="Basic and acidic residues" evidence="6">
    <location>
        <begin position="254"/>
        <end position="292"/>
    </location>
</feature>
<protein>
    <recommendedName>
        <fullName evidence="8">Cation efflux protein transmembrane domain-containing protein</fullName>
    </recommendedName>
</protein>
<dbReference type="InterPro" id="IPR002395">
    <property type="entry name" value="Kininogen"/>
</dbReference>
<sequence>MHYQNKMIMDFQLLQEENSKQQTLLKQQISPEIQKNSLQTYNSSEDDENVQDENWDHIYNVPNMGNITKKVLIKLITASIIAFLFLIAEVTGGILAASLAILSDAAHMFSDISGFFISIFSVWIGTKPASTQLSYGYHRSEVIGAMASIFIIWGLTILLLYEATHRIIKQEKVEEPLYMLITAGFGLFCNIIMAKVLHSAPGHSHHGCSHGHSHDHDHDHEHEKDHEHKKNHEHNHNHDHNHNHKHKHKHNHDHSHNSDHNHDHEHNHSHNHNHEHNQGHNNNHGHEHNNEKQKNQIINNKKSGSNCSEFSAKQYGANKQDIAVSLQPIDQNQNQQIQQKNKRKNLSQISAKDNYNLRAAMIHVIGDIIQSIGVLIAALLIYFLDEKTKYIHLADPICTYLFSVLVLFTTFPVAKECIKVLMEGTPTDINIKQFEAELNAIKDIEEIHDLHIWSLSKGKPSLSCHIFCKDNPKEVLKKATRLCRYYGIYHTTIQVEDYQDKGSKNYIKCDHNIHH</sequence>
<feature type="transmembrane region" description="Helical" evidence="7">
    <location>
        <begin position="360"/>
        <end position="384"/>
    </location>
</feature>
<evidence type="ECO:0000259" key="8">
    <source>
        <dbReference type="Pfam" id="PF01545"/>
    </source>
</evidence>
<keyword evidence="3" id="KW-0864">Zinc transport</keyword>
<dbReference type="RefSeq" id="XP_004040177.1">
    <property type="nucleotide sequence ID" value="XM_004040129.1"/>
</dbReference>
<gene>
    <name evidence="9" type="ORF">IMG5_001020</name>
</gene>
<name>G0QIY8_ICHMU</name>
<keyword evidence="4 7" id="KW-1133">Transmembrane helix</keyword>
<dbReference type="GO" id="GO:0005886">
    <property type="term" value="C:plasma membrane"/>
    <property type="evidence" value="ECO:0007669"/>
    <property type="project" value="TreeGrafter"/>
</dbReference>
<feature type="compositionally biased region" description="Basic and acidic residues" evidence="6">
    <location>
        <begin position="212"/>
        <end position="240"/>
    </location>
</feature>
<dbReference type="EMBL" id="GL983042">
    <property type="protein sequence ID" value="EGR34873.1"/>
    <property type="molecule type" value="Genomic_DNA"/>
</dbReference>
<feature type="domain" description="Cation efflux protein transmembrane" evidence="8">
    <location>
        <begin position="75"/>
        <end position="422"/>
    </location>
</feature>
<dbReference type="AlphaFoldDB" id="G0QIY8"/>
<dbReference type="NCBIfam" id="TIGR01297">
    <property type="entry name" value="CDF"/>
    <property type="match status" value="1"/>
</dbReference>
<evidence type="ECO:0000256" key="5">
    <source>
        <dbReference type="ARBA" id="ARBA00023136"/>
    </source>
</evidence>
<accession>G0QIY8</accession>
<evidence type="ECO:0000256" key="7">
    <source>
        <dbReference type="SAM" id="Phobius"/>
    </source>
</evidence>
<keyword evidence="3" id="KW-0406">Ion transport</keyword>
<evidence type="ECO:0000256" key="6">
    <source>
        <dbReference type="SAM" id="MobiDB-lite"/>
    </source>
</evidence>
<dbReference type="InterPro" id="IPR050681">
    <property type="entry name" value="CDF/SLC30A"/>
</dbReference>
<dbReference type="Pfam" id="PF01545">
    <property type="entry name" value="Cation_efflux"/>
    <property type="match status" value="1"/>
</dbReference>
<evidence type="ECO:0000256" key="3">
    <source>
        <dbReference type="ARBA" id="ARBA00022906"/>
    </source>
</evidence>
<comment type="subcellular location">
    <subcellularLocation>
        <location evidence="1">Membrane</location>
        <topology evidence="1">Multi-pass membrane protein</topology>
    </subcellularLocation>
</comment>
<dbReference type="PRINTS" id="PR00334">
    <property type="entry name" value="KININOGEN"/>
</dbReference>
<dbReference type="PANTHER" id="PTHR11562">
    <property type="entry name" value="CATION EFFLUX PROTEIN/ ZINC TRANSPORTER"/>
    <property type="match status" value="1"/>
</dbReference>
<dbReference type="GeneID" id="14911052"/>
<keyword evidence="5 7" id="KW-0472">Membrane</keyword>
<dbReference type="Gene3D" id="1.20.1510.10">
    <property type="entry name" value="Cation efflux protein transmembrane domain"/>
    <property type="match status" value="2"/>
</dbReference>
<evidence type="ECO:0000256" key="2">
    <source>
        <dbReference type="ARBA" id="ARBA00022692"/>
    </source>
</evidence>
<feature type="transmembrane region" description="Helical" evidence="7">
    <location>
        <begin position="75"/>
        <end position="102"/>
    </location>
</feature>
<reference evidence="9 10" key="1">
    <citation type="submission" date="2011-07" db="EMBL/GenBank/DDBJ databases">
        <authorList>
            <person name="Coyne R."/>
            <person name="Brami D."/>
            <person name="Johnson J."/>
            <person name="Hostetler J."/>
            <person name="Hannick L."/>
            <person name="Clark T."/>
            <person name="Cassidy-Hanley D."/>
            <person name="Inman J."/>
        </authorList>
    </citation>
    <scope>NUCLEOTIDE SEQUENCE [LARGE SCALE GENOMIC DNA]</scope>
    <source>
        <strain evidence="9 10">G5</strain>
    </source>
</reference>
<feature type="transmembrane region" description="Helical" evidence="7">
    <location>
        <begin position="390"/>
        <end position="414"/>
    </location>
</feature>
<evidence type="ECO:0000313" key="10">
    <source>
        <dbReference type="Proteomes" id="UP000008983"/>
    </source>
</evidence>
<feature type="compositionally biased region" description="Basic residues" evidence="6">
    <location>
        <begin position="241"/>
        <end position="253"/>
    </location>
</feature>